<evidence type="ECO:0000313" key="4">
    <source>
        <dbReference type="EMBL" id="KAF8402908.1"/>
    </source>
</evidence>
<dbReference type="Pfam" id="PF14309">
    <property type="entry name" value="DUF4378"/>
    <property type="match status" value="1"/>
</dbReference>
<comment type="caution">
    <text evidence="4">The sequence shown here is derived from an EMBL/GenBank/DDBJ whole genome shotgun (WGS) entry which is preliminary data.</text>
</comment>
<evidence type="ECO:0000259" key="3">
    <source>
        <dbReference type="Pfam" id="PF14309"/>
    </source>
</evidence>
<dbReference type="PANTHER" id="PTHR47071:SF9">
    <property type="entry name" value="TRM32-LIKE PROTEIN (DUF3741)"/>
    <property type="match status" value="1"/>
</dbReference>
<dbReference type="OrthoDB" id="758104at2759"/>
<dbReference type="Pfam" id="PF12552">
    <property type="entry name" value="DUF3741"/>
    <property type="match status" value="1"/>
</dbReference>
<protein>
    <recommendedName>
        <fullName evidence="6">DUF4378 domain-containing protein</fullName>
    </recommendedName>
</protein>
<dbReference type="Proteomes" id="UP000655225">
    <property type="component" value="Unassembled WGS sequence"/>
</dbReference>
<feature type="domain" description="DUF3741" evidence="2">
    <location>
        <begin position="245"/>
        <end position="288"/>
    </location>
</feature>
<dbReference type="InterPro" id="IPR025486">
    <property type="entry name" value="DUF4378"/>
</dbReference>
<dbReference type="AlphaFoldDB" id="A0A834ZCS7"/>
<feature type="region of interest" description="Disordered" evidence="1">
    <location>
        <begin position="381"/>
        <end position="407"/>
    </location>
</feature>
<dbReference type="OMA" id="CITENCG"/>
<dbReference type="InterPro" id="IPR044257">
    <property type="entry name" value="TRM32-like"/>
</dbReference>
<reference evidence="4 5" key="1">
    <citation type="submission" date="2020-04" db="EMBL/GenBank/DDBJ databases">
        <title>Plant Genome Project.</title>
        <authorList>
            <person name="Zhang R.-G."/>
        </authorList>
    </citation>
    <scope>NUCLEOTIDE SEQUENCE [LARGE SCALE GENOMIC DNA]</scope>
    <source>
        <strain evidence="4">YNK0</strain>
        <tissue evidence="4">Leaf</tissue>
    </source>
</reference>
<gene>
    <name evidence="4" type="ORF">HHK36_011000</name>
</gene>
<evidence type="ECO:0008006" key="6">
    <source>
        <dbReference type="Google" id="ProtNLM"/>
    </source>
</evidence>
<dbReference type="PANTHER" id="PTHR47071">
    <property type="entry name" value="PROTEIN TRM32"/>
    <property type="match status" value="1"/>
</dbReference>
<proteinExistence type="predicted"/>
<dbReference type="InterPro" id="IPR022212">
    <property type="entry name" value="DUF3741"/>
</dbReference>
<organism evidence="4 5">
    <name type="scientific">Tetracentron sinense</name>
    <name type="common">Spur-leaf</name>
    <dbReference type="NCBI Taxonomy" id="13715"/>
    <lineage>
        <taxon>Eukaryota</taxon>
        <taxon>Viridiplantae</taxon>
        <taxon>Streptophyta</taxon>
        <taxon>Embryophyta</taxon>
        <taxon>Tracheophyta</taxon>
        <taxon>Spermatophyta</taxon>
        <taxon>Magnoliopsida</taxon>
        <taxon>Trochodendrales</taxon>
        <taxon>Trochodendraceae</taxon>
        <taxon>Tetracentron</taxon>
    </lineage>
</organism>
<accession>A0A834ZCS7</accession>
<evidence type="ECO:0000313" key="5">
    <source>
        <dbReference type="Proteomes" id="UP000655225"/>
    </source>
</evidence>
<evidence type="ECO:0000259" key="2">
    <source>
        <dbReference type="Pfam" id="PF12552"/>
    </source>
</evidence>
<feature type="compositionally biased region" description="Polar residues" evidence="1">
    <location>
        <begin position="662"/>
        <end position="674"/>
    </location>
</feature>
<sequence>MHIKFDKRAEESLCVAQVGIGDACFSCYKWESIGNANTLVFHLRKSIQAVCGAYFNFLTIISGIGSPEMNLIVPDTGEAHECLDAEVDNFLTEEKMAEANPTNRKSGKACMKALIAEEMSKEEDRKRRIPAIPARSRLLRTDSIHHLEPSNLDLRSEISTNVEIPRIDLHRNHANTSAVSTWDPPLLKAPEEPVACSKRCEVCDTMNTMNDLGHDQLDEPGRHLLEKHTLLRVKLDKAEQAWLKQKSINGNEIIGDVKLHQSKEFLNALEVFNVNKELFQKILQDPDSALAHHFHGLQVSKAKLGLTKSGSFPVPDPSGRRSIRSRKLKYKQMEIGSLVKREEKLEAGNSASMLAASESSEDIYVKSAALMVGNTVGCIPKQDQGSSGSADNSSLGSPRQLKNRGENQVVINRFKDIKQRIKHAIRESRKESQWISMDAIFHRIPYGRRFYKDMKKETVNQWKDPVMDRDDKDTPRRSYQSDGIISALGKGGIYSIKRTSSLNDSLDRYCQLFESSFSKEAKWHLSERLKVKNEDEDGLLPGGHAPKSLGRILSLPDLESYCSLQSEVSHDALCSGMPTGTVVESSATIECCISADQKPVCITENCGQLDALVESECEENLVEVSESRPVIEGQMGSVSDTNDEENAKLDGTSCDWDDLTKGGSTSHQEQNIRPTENDSNKLAQPSPISVLDSCFQEDVTSHANFSVSEGSELKPRHIHFDELNSLENLQNQSSMDFSTGAGSTLNLENVKIPSKNVDSEFLHVLVDRKDEADFNYVRDVLELSGFSRNEYLRTWHSLDQPMDPSIFEEVEGCLPFEHDCSRHEADGSCDHQLLFDLINEILLEIYERSFTYCPKPLSFKSHIRPLPMGYHVLEEVWESISWYLSGKPGLDQSLEYVVARDLAKGDGWMNLQFETECVGLELEELIFDALLEEVI</sequence>
<name>A0A834ZCS7_TETSI</name>
<dbReference type="EMBL" id="JABCRI010000007">
    <property type="protein sequence ID" value="KAF8402908.1"/>
    <property type="molecule type" value="Genomic_DNA"/>
</dbReference>
<feature type="region of interest" description="Disordered" evidence="1">
    <location>
        <begin position="628"/>
        <end position="684"/>
    </location>
</feature>
<feature type="compositionally biased region" description="Low complexity" evidence="1">
    <location>
        <begin position="385"/>
        <end position="397"/>
    </location>
</feature>
<feature type="domain" description="DUF4378" evidence="3">
    <location>
        <begin position="773"/>
        <end position="933"/>
    </location>
</feature>
<keyword evidence="5" id="KW-1185">Reference proteome</keyword>
<evidence type="ECO:0000256" key="1">
    <source>
        <dbReference type="SAM" id="MobiDB-lite"/>
    </source>
</evidence>